<proteinExistence type="predicted"/>
<dbReference type="AlphaFoldDB" id="A0A0V0ZT37"/>
<dbReference type="Proteomes" id="UP000054783">
    <property type="component" value="Unassembled WGS sequence"/>
</dbReference>
<reference evidence="1 2" key="1">
    <citation type="submission" date="2015-01" db="EMBL/GenBank/DDBJ databases">
        <title>Evolution of Trichinella species and genotypes.</title>
        <authorList>
            <person name="Korhonen P.K."/>
            <person name="Edoardo P."/>
            <person name="Giuseppe L.R."/>
            <person name="Gasser R.B."/>
        </authorList>
    </citation>
    <scope>NUCLEOTIDE SEQUENCE [LARGE SCALE GENOMIC DNA]</scope>
    <source>
        <strain evidence="1">ISS2496</strain>
    </source>
</reference>
<evidence type="ECO:0000313" key="2">
    <source>
        <dbReference type="Proteomes" id="UP000054783"/>
    </source>
</evidence>
<comment type="caution">
    <text evidence="1">The sequence shown here is derived from an EMBL/GenBank/DDBJ whole genome shotgun (WGS) entry which is preliminary data.</text>
</comment>
<protein>
    <submittedName>
        <fullName evidence="1">Uncharacterized protein</fullName>
    </submittedName>
</protein>
<gene>
    <name evidence="1" type="ORF">T12_2592</name>
</gene>
<accession>A0A0V0ZT37</accession>
<keyword evidence="2" id="KW-1185">Reference proteome</keyword>
<dbReference type="EMBL" id="JYDQ01000092">
    <property type="protein sequence ID" value="KRY15629.1"/>
    <property type="molecule type" value="Genomic_DNA"/>
</dbReference>
<organism evidence="1 2">
    <name type="scientific">Trichinella patagoniensis</name>
    <dbReference type="NCBI Taxonomy" id="990121"/>
    <lineage>
        <taxon>Eukaryota</taxon>
        <taxon>Metazoa</taxon>
        <taxon>Ecdysozoa</taxon>
        <taxon>Nematoda</taxon>
        <taxon>Enoplea</taxon>
        <taxon>Dorylaimia</taxon>
        <taxon>Trichinellida</taxon>
        <taxon>Trichinellidae</taxon>
        <taxon>Trichinella</taxon>
    </lineage>
</organism>
<name>A0A0V0ZT37_9BILA</name>
<evidence type="ECO:0000313" key="1">
    <source>
        <dbReference type="EMBL" id="KRY15629.1"/>
    </source>
</evidence>
<sequence length="63" mass="7279">MQKFARGRSGLRKELCVWSHLESRICWDIKQCANSEDKNNMLHECLSVLSDLLDVCLRVTVIS</sequence>